<dbReference type="AlphaFoldDB" id="K9X182"/>
<dbReference type="InterPro" id="IPR011646">
    <property type="entry name" value="KAP_P-loop"/>
</dbReference>
<dbReference type="SUPFAM" id="SSF52540">
    <property type="entry name" value="P-loop containing nucleoside triphosphate hydrolases"/>
    <property type="match status" value="1"/>
</dbReference>
<dbReference type="Gene3D" id="3.40.50.300">
    <property type="entry name" value="P-loop containing nucleotide triphosphate hydrolases"/>
    <property type="match status" value="1"/>
</dbReference>
<organism evidence="2 3">
    <name type="scientific">Cylindrospermum stagnale PCC 7417</name>
    <dbReference type="NCBI Taxonomy" id="56107"/>
    <lineage>
        <taxon>Bacteria</taxon>
        <taxon>Bacillati</taxon>
        <taxon>Cyanobacteriota</taxon>
        <taxon>Cyanophyceae</taxon>
        <taxon>Nostocales</taxon>
        <taxon>Nostocaceae</taxon>
        <taxon>Cylindrospermum</taxon>
    </lineage>
</organism>
<gene>
    <name evidence="2" type="ORF">Cylst_4279</name>
</gene>
<dbReference type="InterPro" id="IPR027417">
    <property type="entry name" value="P-loop_NTPase"/>
</dbReference>
<dbReference type="GO" id="GO:0016887">
    <property type="term" value="F:ATP hydrolysis activity"/>
    <property type="evidence" value="ECO:0007669"/>
    <property type="project" value="InterPro"/>
</dbReference>
<dbReference type="RefSeq" id="WP_015209617.1">
    <property type="nucleotide sequence ID" value="NC_019757.1"/>
</dbReference>
<dbReference type="Proteomes" id="UP000010475">
    <property type="component" value="Chromosome"/>
</dbReference>
<dbReference type="STRING" id="56107.Cylst_4279"/>
<dbReference type="KEGG" id="csg:Cylst_4279"/>
<proteinExistence type="predicted"/>
<evidence type="ECO:0000313" key="3">
    <source>
        <dbReference type="Proteomes" id="UP000010475"/>
    </source>
</evidence>
<keyword evidence="3" id="KW-1185">Reference proteome</keyword>
<sequence>MSEDLLKAFQEAYRNLELLPLKYQNDLDKFRVDYGNEVIEELEQLVEDSPNGDGKIIFTGHRGCGKSTLLYEFKRRLDDRYFVVSFSISDTIEMSDVNHVNILFAIAVNLMYEAEACQVEIPKSTKDSFYKWFATRIKTETETLDAEASTGFDLLKLFRGALKVNASVRNEIKQEFERKISDLVARINDIANVIELSLKNKKKVLVIIDDLDKLELARVDDIYRDNIKALCLPGFRIIYTIPIAVLRDKFLRQLIETETNDQIVVMPVLKLFEKAQSRQPNPQPRAEAKDVLCEILQKRIADELIEPQAAEKIVLNSGGVLRELIRIANECCRICLRLIRRKPGQIVVINEQILDEAVNNIRNDFAVPLGKVDYAILQNTYENFMPDDPKEAAFLDLLHGLYVLEYRNRKNWYDVHPIVVELLRDQGLINGSQGTI</sequence>
<dbReference type="eggNOG" id="COG4928">
    <property type="taxonomic scope" value="Bacteria"/>
</dbReference>
<dbReference type="PATRIC" id="fig|56107.3.peg.4692"/>
<evidence type="ECO:0000313" key="2">
    <source>
        <dbReference type="EMBL" id="AFZ26375.1"/>
    </source>
</evidence>
<name>K9X182_9NOST</name>
<accession>K9X182</accession>
<dbReference type="OrthoDB" id="477505at2"/>
<protein>
    <submittedName>
        <fullName evidence="2">KAP family P-loop domain protein</fullName>
    </submittedName>
</protein>
<reference evidence="2 3" key="1">
    <citation type="submission" date="2012-06" db="EMBL/GenBank/DDBJ databases">
        <title>Finished chromosome of genome of Cylindrospermum stagnale PCC 7417.</title>
        <authorList>
            <consortium name="US DOE Joint Genome Institute"/>
            <person name="Gugger M."/>
            <person name="Coursin T."/>
            <person name="Rippka R."/>
            <person name="Tandeau De Marsac N."/>
            <person name="Huntemann M."/>
            <person name="Wei C.-L."/>
            <person name="Han J."/>
            <person name="Detter J.C."/>
            <person name="Han C."/>
            <person name="Tapia R."/>
            <person name="Chen A."/>
            <person name="Kyrpides N."/>
            <person name="Mavromatis K."/>
            <person name="Markowitz V."/>
            <person name="Szeto E."/>
            <person name="Ivanova N."/>
            <person name="Pagani I."/>
            <person name="Pati A."/>
            <person name="Goodwin L."/>
            <person name="Nordberg H.P."/>
            <person name="Cantor M.N."/>
            <person name="Hua S.X."/>
            <person name="Woyke T."/>
            <person name="Kerfeld C.A."/>
        </authorList>
    </citation>
    <scope>NUCLEOTIDE SEQUENCE [LARGE SCALE GENOMIC DNA]</scope>
    <source>
        <strain evidence="2 3">PCC 7417</strain>
    </source>
</reference>
<dbReference type="EMBL" id="CP003642">
    <property type="protein sequence ID" value="AFZ26375.1"/>
    <property type="molecule type" value="Genomic_DNA"/>
</dbReference>
<evidence type="ECO:0000259" key="1">
    <source>
        <dbReference type="Pfam" id="PF07693"/>
    </source>
</evidence>
<dbReference type="HOGENOM" id="CLU_041246_2_0_3"/>
<feature type="domain" description="KAP NTPase" evidence="1">
    <location>
        <begin position="39"/>
        <end position="222"/>
    </location>
</feature>
<dbReference type="Pfam" id="PF07693">
    <property type="entry name" value="KAP_NTPase"/>
    <property type="match status" value="1"/>
</dbReference>